<comment type="caution">
    <text evidence="9">The sequence shown here is derived from an EMBL/GenBank/DDBJ whole genome shotgun (WGS) entry which is preliminary data.</text>
</comment>
<proteinExistence type="inferred from homology"/>
<dbReference type="PANTHER" id="PTHR43772">
    <property type="entry name" value="ENDO-1,4-BETA-XYLANASE"/>
    <property type="match status" value="1"/>
</dbReference>
<protein>
    <submittedName>
        <fullName evidence="9">Xylan 1,4-beta-xylosidase</fullName>
    </submittedName>
</protein>
<evidence type="ECO:0000259" key="8">
    <source>
        <dbReference type="PROSITE" id="PS51175"/>
    </source>
</evidence>
<dbReference type="InterPro" id="IPR052176">
    <property type="entry name" value="Glycosyl_Hydrlase_43_Enz"/>
</dbReference>
<keyword evidence="2" id="KW-0858">Xylan degradation</keyword>
<reference evidence="9 10" key="1">
    <citation type="journal article" date="2014" name="Genome Announc.">
        <title>Draft Genome Sequence of the Carrageenan-Degrading Bacterium Cellulophaga sp. Strain KL-A, Isolated from Decaying Marine Algae.</title>
        <authorList>
            <person name="Shan D."/>
            <person name="Ying J."/>
            <person name="Li X."/>
            <person name="Gao Z."/>
            <person name="Wei G."/>
            <person name="Shao Z."/>
        </authorList>
    </citation>
    <scope>NUCLEOTIDE SEQUENCE [LARGE SCALE GENOMIC DNA]</scope>
    <source>
        <strain evidence="9 10">KL-A</strain>
    </source>
</reference>
<dbReference type="InterPro" id="IPR008979">
    <property type="entry name" value="Galactose-bd-like_sf"/>
</dbReference>
<dbReference type="Pfam" id="PF04616">
    <property type="entry name" value="Glyco_hydro_43"/>
    <property type="match status" value="1"/>
</dbReference>
<dbReference type="Gene3D" id="2.60.120.260">
    <property type="entry name" value="Galactose-binding domain-like"/>
    <property type="match status" value="1"/>
</dbReference>
<evidence type="ECO:0000313" key="9">
    <source>
        <dbReference type="EMBL" id="EWH13642.1"/>
    </source>
</evidence>
<dbReference type="SUPFAM" id="SSF49785">
    <property type="entry name" value="Galactose-binding domain-like"/>
    <property type="match status" value="1"/>
</dbReference>
<dbReference type="PROSITE" id="PS51175">
    <property type="entry name" value="CBM6"/>
    <property type="match status" value="1"/>
</dbReference>
<dbReference type="SUPFAM" id="SSF75005">
    <property type="entry name" value="Arabinanase/levansucrase/invertase"/>
    <property type="match status" value="1"/>
</dbReference>
<evidence type="ECO:0000313" key="10">
    <source>
        <dbReference type="Proteomes" id="UP000019275"/>
    </source>
</evidence>
<accession>A0ABN0RP41</accession>
<organism evidence="9 10">
    <name type="scientific">Cellulophaga geojensis KL-A</name>
    <dbReference type="NCBI Taxonomy" id="1328323"/>
    <lineage>
        <taxon>Bacteria</taxon>
        <taxon>Pseudomonadati</taxon>
        <taxon>Bacteroidota</taxon>
        <taxon>Flavobacteriia</taxon>
        <taxon>Flavobacteriales</taxon>
        <taxon>Flavobacteriaceae</taxon>
        <taxon>Cellulophaga</taxon>
    </lineage>
</organism>
<dbReference type="Pfam" id="PF03422">
    <property type="entry name" value="CBM_6"/>
    <property type="match status" value="1"/>
</dbReference>
<evidence type="ECO:0000256" key="5">
    <source>
        <dbReference type="ARBA" id="ARBA00023277"/>
    </source>
</evidence>
<keyword evidence="3" id="KW-0732">Signal</keyword>
<dbReference type="Proteomes" id="UP000019275">
    <property type="component" value="Unassembled WGS sequence"/>
</dbReference>
<name>A0ABN0RP41_9FLAO</name>
<dbReference type="InterPro" id="IPR005084">
    <property type="entry name" value="CBM6"/>
</dbReference>
<evidence type="ECO:0000256" key="4">
    <source>
        <dbReference type="ARBA" id="ARBA00022801"/>
    </source>
</evidence>
<dbReference type="InterPro" id="IPR006710">
    <property type="entry name" value="Glyco_hydro_43"/>
</dbReference>
<dbReference type="CDD" id="cd08990">
    <property type="entry name" value="GH43_AXH_like"/>
    <property type="match status" value="1"/>
</dbReference>
<sequence>MQIKLTTNLNQHNLYYMKNVLQLLIVLLLLCASINAQNPLVTDIFTADPTARVFNGKLYVYPSHDIVPEEGVQAPDFCMPDYHMYSLEGGNTWKDYGVVLDQNSVPWGKKNSYGMWAPDCIKKGDTYYYYYPAEPLDKSSFRRIGVGTSKNPTGPFKWEKNYIKGVEGIDPGLLLDDNGKAYLYFGGGEKLYVTPLKDNMKEIAAKPIKIEGLPAGYKEGSFPIKVNGIYYLTFAHVFANEGYTIAYATSNNPLGPFTYRGKIMDNLGNGTNHHSVVNYKGKWILFYHWWEISGYNKLRSMRADYMTFKEDGSIARVKPTLRGIGAPTIGEKIQVDRYNDISGAKTSFVGGNEPIGWMVTNTKMMSNVRFNNVDFASGSAKKIVARVASGQRIGSMEVRLGNPKGDLIAEFPIKYTGGWNSWQTIETNLLKKVSGMQNIVVVFKSVWGADKIVNLNWLMLK</sequence>
<keyword evidence="2" id="KW-0624">Polysaccharide degradation</keyword>
<dbReference type="CDD" id="cd04084">
    <property type="entry name" value="CBM6_xylanase-like"/>
    <property type="match status" value="1"/>
</dbReference>
<keyword evidence="6 7" id="KW-0326">Glycosidase</keyword>
<feature type="domain" description="CBM6" evidence="8">
    <location>
        <begin position="331"/>
        <end position="461"/>
    </location>
</feature>
<dbReference type="InterPro" id="IPR006584">
    <property type="entry name" value="Cellulose-bd_IV"/>
</dbReference>
<comment type="similarity">
    <text evidence="1 7">Belongs to the glycosyl hydrolase 43 family.</text>
</comment>
<dbReference type="EMBL" id="ARZX01000009">
    <property type="protein sequence ID" value="EWH13642.1"/>
    <property type="molecule type" value="Genomic_DNA"/>
</dbReference>
<evidence type="ECO:0000256" key="1">
    <source>
        <dbReference type="ARBA" id="ARBA00009865"/>
    </source>
</evidence>
<keyword evidence="5" id="KW-0119">Carbohydrate metabolism</keyword>
<gene>
    <name evidence="9" type="ORF">KLA_08765</name>
</gene>
<dbReference type="PANTHER" id="PTHR43772:SF2">
    <property type="entry name" value="PUTATIVE (AFU_ORTHOLOGUE AFUA_2G04480)-RELATED"/>
    <property type="match status" value="1"/>
</dbReference>
<evidence type="ECO:0000256" key="3">
    <source>
        <dbReference type="ARBA" id="ARBA00022729"/>
    </source>
</evidence>
<dbReference type="Gene3D" id="2.115.10.20">
    <property type="entry name" value="Glycosyl hydrolase domain, family 43"/>
    <property type="match status" value="1"/>
</dbReference>
<dbReference type="InterPro" id="IPR023296">
    <property type="entry name" value="Glyco_hydro_beta-prop_sf"/>
</dbReference>
<keyword evidence="10" id="KW-1185">Reference proteome</keyword>
<evidence type="ECO:0000256" key="6">
    <source>
        <dbReference type="ARBA" id="ARBA00023295"/>
    </source>
</evidence>
<evidence type="ECO:0000256" key="7">
    <source>
        <dbReference type="RuleBase" id="RU361187"/>
    </source>
</evidence>
<evidence type="ECO:0000256" key="2">
    <source>
        <dbReference type="ARBA" id="ARBA00022651"/>
    </source>
</evidence>
<dbReference type="SMART" id="SM00606">
    <property type="entry name" value="CBD_IV"/>
    <property type="match status" value="1"/>
</dbReference>
<keyword evidence="4 7" id="KW-0378">Hydrolase</keyword>